<evidence type="ECO:0000256" key="3">
    <source>
        <dbReference type="ARBA" id="ARBA00023136"/>
    </source>
</evidence>
<dbReference type="PANTHER" id="PTHR38100:SF1">
    <property type="entry name" value="HIGH FREQUENCY LYSOGENIZATION PROTEIN HFLD"/>
    <property type="match status" value="1"/>
</dbReference>
<dbReference type="HAMAP" id="MF_00695">
    <property type="entry name" value="HflD_protein"/>
    <property type="match status" value="1"/>
</dbReference>
<keyword evidence="3 4" id="KW-0472">Membrane</keyword>
<organism evidence="5 6">
    <name type="scientific">Plasticicumulans lactativorans</name>
    <dbReference type="NCBI Taxonomy" id="1133106"/>
    <lineage>
        <taxon>Bacteria</taxon>
        <taxon>Pseudomonadati</taxon>
        <taxon>Pseudomonadota</taxon>
        <taxon>Gammaproteobacteria</taxon>
        <taxon>Candidatus Competibacteraceae</taxon>
        <taxon>Plasticicumulans</taxon>
    </lineage>
</organism>
<evidence type="ECO:0000256" key="1">
    <source>
        <dbReference type="ARBA" id="ARBA00022475"/>
    </source>
</evidence>
<name>A0A4R2L699_9GAMM</name>
<dbReference type="GO" id="GO:0005886">
    <property type="term" value="C:plasma membrane"/>
    <property type="evidence" value="ECO:0007669"/>
    <property type="project" value="UniProtKB-SubCell"/>
</dbReference>
<dbReference type="Pfam" id="PF04356">
    <property type="entry name" value="DUF489"/>
    <property type="match status" value="1"/>
</dbReference>
<dbReference type="Proteomes" id="UP000295765">
    <property type="component" value="Unassembled WGS sequence"/>
</dbReference>
<comment type="caution">
    <text evidence="5">The sequence shown here is derived from an EMBL/GenBank/DDBJ whole genome shotgun (WGS) entry which is preliminary data.</text>
</comment>
<dbReference type="Gene3D" id="1.10.3890.10">
    <property type="entry name" value="HflD-like"/>
    <property type="match status" value="1"/>
</dbReference>
<dbReference type="NCBIfam" id="NF001246">
    <property type="entry name" value="PRK00218.1-2"/>
    <property type="match status" value="1"/>
</dbReference>
<accession>A0A4R2L699</accession>
<evidence type="ECO:0000313" key="6">
    <source>
        <dbReference type="Proteomes" id="UP000295765"/>
    </source>
</evidence>
<reference evidence="5 6" key="1">
    <citation type="submission" date="2019-03" db="EMBL/GenBank/DDBJ databases">
        <title>Genomic Encyclopedia of Type Strains, Phase IV (KMG-IV): sequencing the most valuable type-strain genomes for metagenomic binning, comparative biology and taxonomic classification.</title>
        <authorList>
            <person name="Goeker M."/>
        </authorList>
    </citation>
    <scope>NUCLEOTIDE SEQUENCE [LARGE SCALE GENOMIC DNA]</scope>
    <source>
        <strain evidence="5 6">DSM 25287</strain>
    </source>
</reference>
<protein>
    <recommendedName>
        <fullName evidence="4">High frequency lysogenization protein HflD homolog</fullName>
    </recommendedName>
</protein>
<dbReference type="PANTHER" id="PTHR38100">
    <property type="entry name" value="HIGH FREQUENCY LYSOGENIZATION PROTEIN HFLD"/>
    <property type="match status" value="1"/>
</dbReference>
<proteinExistence type="inferred from homology"/>
<dbReference type="RefSeq" id="WP_132539694.1">
    <property type="nucleotide sequence ID" value="NZ_SLWY01000005.1"/>
</dbReference>
<evidence type="ECO:0000313" key="5">
    <source>
        <dbReference type="EMBL" id="TCO82344.1"/>
    </source>
</evidence>
<evidence type="ECO:0000256" key="4">
    <source>
        <dbReference type="HAMAP-Rule" id="MF_00695"/>
    </source>
</evidence>
<dbReference type="OrthoDB" id="9788031at2"/>
<dbReference type="InterPro" id="IPR007451">
    <property type="entry name" value="HflD"/>
</dbReference>
<keyword evidence="2 4" id="KW-0963">Cytoplasm</keyword>
<keyword evidence="1 4" id="KW-1003">Cell membrane</keyword>
<dbReference type="SUPFAM" id="SSF101322">
    <property type="entry name" value="YcfC-like"/>
    <property type="match status" value="1"/>
</dbReference>
<dbReference type="InterPro" id="IPR035932">
    <property type="entry name" value="HflD-like_sf"/>
</dbReference>
<dbReference type="AlphaFoldDB" id="A0A4R2L699"/>
<dbReference type="GO" id="GO:0005737">
    <property type="term" value="C:cytoplasm"/>
    <property type="evidence" value="ECO:0007669"/>
    <property type="project" value="UniProtKB-SubCell"/>
</dbReference>
<gene>
    <name evidence="4" type="primary">hflD</name>
    <name evidence="5" type="ORF">EV699_105134</name>
</gene>
<keyword evidence="6" id="KW-1185">Reference proteome</keyword>
<sequence>MQKTDRERAIALAGIFQATALVRDVAYKGQVAEADFAVCLQSIMCLDAPDVESVYGGLSGLRRGLTLLADELRTPREMELARYTVNLLVLERKLSADRALLQRMREGIGAIAGRLDHFALTHENIVAALAELYSQTISKLTPRIMVNGDPAHLNRSENADRIRALLLAGIRSAVLWRQAGGGRLTLLLRRNALLREARRLLGSLPH</sequence>
<comment type="subcellular location">
    <subcellularLocation>
        <location evidence="4">Cytoplasm</location>
    </subcellularLocation>
    <subcellularLocation>
        <location evidence="4">Cell membrane</location>
        <topology evidence="4">Peripheral membrane protein</topology>
        <orientation evidence="4">Cytoplasmic side</orientation>
    </subcellularLocation>
</comment>
<dbReference type="EMBL" id="SLWY01000005">
    <property type="protein sequence ID" value="TCO82344.1"/>
    <property type="molecule type" value="Genomic_DNA"/>
</dbReference>
<comment type="similarity">
    <text evidence="4">Belongs to the HflD family.</text>
</comment>
<evidence type="ECO:0000256" key="2">
    <source>
        <dbReference type="ARBA" id="ARBA00022490"/>
    </source>
</evidence>